<dbReference type="InterPro" id="IPR036048">
    <property type="entry name" value="Interleukin_8-like_sf"/>
</dbReference>
<evidence type="ECO:0000259" key="3">
    <source>
        <dbReference type="SMART" id="SM00199"/>
    </source>
</evidence>
<dbReference type="Proteomes" id="UP000646548">
    <property type="component" value="Unassembled WGS sequence"/>
</dbReference>
<keyword evidence="2" id="KW-0732">Signal</keyword>
<feature type="domain" description="Chemokine interleukin-8-like" evidence="3">
    <location>
        <begin position="43"/>
        <end position="105"/>
    </location>
</feature>
<dbReference type="AlphaFoldDB" id="A0A834KW53"/>
<organism evidence="4 5">
    <name type="scientific">Oryzias melastigma</name>
    <name type="common">Marine medaka</name>
    <dbReference type="NCBI Taxonomy" id="30732"/>
    <lineage>
        <taxon>Eukaryota</taxon>
        <taxon>Metazoa</taxon>
        <taxon>Chordata</taxon>
        <taxon>Craniata</taxon>
        <taxon>Vertebrata</taxon>
        <taxon>Euteleostomi</taxon>
        <taxon>Actinopterygii</taxon>
        <taxon>Neopterygii</taxon>
        <taxon>Teleostei</taxon>
        <taxon>Neoteleostei</taxon>
        <taxon>Acanthomorphata</taxon>
        <taxon>Ovalentaria</taxon>
        <taxon>Atherinomorphae</taxon>
        <taxon>Beloniformes</taxon>
        <taxon>Adrianichthyidae</taxon>
        <taxon>Oryziinae</taxon>
        <taxon>Oryzias</taxon>
    </lineage>
</organism>
<protein>
    <submittedName>
        <fullName evidence="4">C-C motif chemokine 25</fullName>
    </submittedName>
</protein>
<evidence type="ECO:0000256" key="2">
    <source>
        <dbReference type="SAM" id="SignalP"/>
    </source>
</evidence>
<dbReference type="Pfam" id="PF00048">
    <property type="entry name" value="IL8"/>
    <property type="match status" value="1"/>
</dbReference>
<sequence>MRFHALFLLLLLCCVYLAAAQGKTSRLNYLYAVKRRKIKPVSYDDCCLKYVRKMSRGAQKHAVSYKVQKADGSCNIAALIFIMKRGRMICANPSDSWALRLVESIDAKKAKQNSKYYKKPRPLQRKG</sequence>
<dbReference type="PANTHER" id="PTHR12015">
    <property type="entry name" value="SMALL INDUCIBLE CYTOKINE A"/>
    <property type="match status" value="1"/>
</dbReference>
<evidence type="ECO:0000313" key="4">
    <source>
        <dbReference type="EMBL" id="KAF6733931.1"/>
    </source>
</evidence>
<feature type="signal peptide" evidence="2">
    <location>
        <begin position="1"/>
        <end position="20"/>
    </location>
</feature>
<evidence type="ECO:0000256" key="1">
    <source>
        <dbReference type="ARBA" id="ARBA00022514"/>
    </source>
</evidence>
<dbReference type="GO" id="GO:0005615">
    <property type="term" value="C:extracellular space"/>
    <property type="evidence" value="ECO:0007669"/>
    <property type="project" value="UniProtKB-KW"/>
</dbReference>
<name>A0A834KW53_ORYME</name>
<dbReference type="SUPFAM" id="SSF54117">
    <property type="entry name" value="Interleukin 8-like chemokines"/>
    <property type="match status" value="1"/>
</dbReference>
<dbReference type="InterPro" id="IPR039809">
    <property type="entry name" value="Chemokine_b/g/d"/>
</dbReference>
<dbReference type="CDD" id="cd00169">
    <property type="entry name" value="Chemokine"/>
    <property type="match status" value="1"/>
</dbReference>
<dbReference type="GO" id="GO:0006955">
    <property type="term" value="P:immune response"/>
    <property type="evidence" value="ECO:0007669"/>
    <property type="project" value="InterPro"/>
</dbReference>
<comment type="caution">
    <text evidence="4">The sequence shown here is derived from an EMBL/GenBank/DDBJ whole genome shotgun (WGS) entry which is preliminary data.</text>
</comment>
<dbReference type="PANTHER" id="PTHR12015:SF186">
    <property type="entry name" value="C-C MOTIF CHEMOKINE 21-LIKE-RELATED"/>
    <property type="match status" value="1"/>
</dbReference>
<accession>A0A834KW53</accession>
<dbReference type="GO" id="GO:0008009">
    <property type="term" value="F:chemokine activity"/>
    <property type="evidence" value="ECO:0007669"/>
    <property type="project" value="InterPro"/>
</dbReference>
<keyword evidence="1" id="KW-0202">Cytokine</keyword>
<feature type="chain" id="PRO_5032706693" evidence="2">
    <location>
        <begin position="21"/>
        <end position="127"/>
    </location>
</feature>
<proteinExistence type="predicted"/>
<reference evidence="4" key="1">
    <citation type="journal article" name="BMC Genomics">
        <title>Long-read sequencing and de novo genome assembly of marine medaka (Oryzias melastigma).</title>
        <authorList>
            <person name="Liang P."/>
            <person name="Saqib H.S.A."/>
            <person name="Ni X."/>
            <person name="Shen Y."/>
        </authorList>
    </citation>
    <scope>NUCLEOTIDE SEQUENCE</scope>
    <source>
        <strain evidence="4">Bigg-433</strain>
    </source>
</reference>
<dbReference type="EMBL" id="WKFB01000147">
    <property type="protein sequence ID" value="KAF6733931.1"/>
    <property type="molecule type" value="Genomic_DNA"/>
</dbReference>
<dbReference type="InterPro" id="IPR001811">
    <property type="entry name" value="Chemokine_IL8-like_dom"/>
</dbReference>
<gene>
    <name evidence="4" type="ORF">FQA47_001841</name>
</gene>
<dbReference type="SMART" id="SM00199">
    <property type="entry name" value="SCY"/>
    <property type="match status" value="1"/>
</dbReference>
<evidence type="ECO:0000313" key="5">
    <source>
        <dbReference type="Proteomes" id="UP000646548"/>
    </source>
</evidence>
<dbReference type="Gene3D" id="2.40.50.40">
    <property type="match status" value="1"/>
</dbReference>